<protein>
    <recommendedName>
        <fullName evidence="3">DNA 3'-5' helicase</fullName>
        <ecNumber evidence="3">5.6.2.4</ecNumber>
    </recommendedName>
</protein>
<dbReference type="GO" id="GO:0005634">
    <property type="term" value="C:nucleus"/>
    <property type="evidence" value="ECO:0007669"/>
    <property type="project" value="TreeGrafter"/>
</dbReference>
<comment type="similarity">
    <text evidence="1">Belongs to the helicase family. RecQ subfamily.</text>
</comment>
<keyword evidence="6" id="KW-1185">Reference proteome</keyword>
<dbReference type="GO" id="GO:0000724">
    <property type="term" value="P:double-strand break repair via homologous recombination"/>
    <property type="evidence" value="ECO:0007669"/>
    <property type="project" value="TreeGrafter"/>
</dbReference>
<name>A0A397V6L4_9GLOM</name>
<proteinExistence type="inferred from homology"/>
<dbReference type="PANTHER" id="PTHR13710:SF120">
    <property type="entry name" value="BIFUNCTIONAL 3'-5' EXONUCLEASE_ATP-DEPENDENT HELICASE WRN"/>
    <property type="match status" value="1"/>
</dbReference>
<dbReference type="InterPro" id="IPR027417">
    <property type="entry name" value="P-loop_NTPase"/>
</dbReference>
<evidence type="ECO:0000313" key="5">
    <source>
        <dbReference type="EMBL" id="RIB16967.1"/>
    </source>
</evidence>
<dbReference type="Proteomes" id="UP000266673">
    <property type="component" value="Unassembled WGS sequence"/>
</dbReference>
<dbReference type="Pfam" id="PF00271">
    <property type="entry name" value="Helicase_C"/>
    <property type="match status" value="1"/>
</dbReference>
<dbReference type="GO" id="GO:0005737">
    <property type="term" value="C:cytoplasm"/>
    <property type="evidence" value="ECO:0007669"/>
    <property type="project" value="TreeGrafter"/>
</dbReference>
<evidence type="ECO:0000256" key="3">
    <source>
        <dbReference type="ARBA" id="ARBA00034808"/>
    </source>
</evidence>
<dbReference type="SUPFAM" id="SSF52540">
    <property type="entry name" value="P-loop containing nucleoside triphosphate hydrolases"/>
    <property type="match status" value="1"/>
</dbReference>
<evidence type="ECO:0000313" key="6">
    <source>
        <dbReference type="Proteomes" id="UP000266673"/>
    </source>
</evidence>
<evidence type="ECO:0000256" key="2">
    <source>
        <dbReference type="ARBA" id="ARBA00034617"/>
    </source>
</evidence>
<dbReference type="GO" id="GO:0009378">
    <property type="term" value="F:four-way junction helicase activity"/>
    <property type="evidence" value="ECO:0007669"/>
    <property type="project" value="TreeGrafter"/>
</dbReference>
<dbReference type="AlphaFoldDB" id="A0A397V6L4"/>
<sequence length="301" mass="34505">MIREEFWPTFAKFIKDFDTKTKCLGCHSFPRCGSAGLCCVCKFYLENGLLDQIPDKNYLTKLENNLSFNLDQALNSILYNIFGFKTFRIGQKEAIEIIQIGIPCASLYASSDQPRHFQECVFTEIAAASFLFTTAICTKSNKETITKRLKIDTSSLIICCASESWRDNLSYEVRRKQETRDISLNEIIVLIRENEPERSIIYCASHEHYDELVIWLYQHFDYNQVGIATNVFGMGVNSKDVRLVIHWTFPLKISNMIKEVGRAGRDNLPAKIIGVADGARASAHMTDFTYFIKQRRDIEVA</sequence>
<dbReference type="EC" id="5.6.2.4" evidence="3"/>
<reference evidence="5 6" key="1">
    <citation type="submission" date="2018-06" db="EMBL/GenBank/DDBJ databases">
        <title>Comparative genomics reveals the genomic features of Rhizophagus irregularis, R. cerebriforme, R. diaphanum and Gigaspora rosea, and their symbiotic lifestyle signature.</title>
        <authorList>
            <person name="Morin E."/>
            <person name="San Clemente H."/>
            <person name="Chen E.C.H."/>
            <person name="De La Providencia I."/>
            <person name="Hainaut M."/>
            <person name="Kuo A."/>
            <person name="Kohler A."/>
            <person name="Murat C."/>
            <person name="Tang N."/>
            <person name="Roy S."/>
            <person name="Loubradou J."/>
            <person name="Henrissat B."/>
            <person name="Grigoriev I.V."/>
            <person name="Corradi N."/>
            <person name="Roux C."/>
            <person name="Martin F.M."/>
        </authorList>
    </citation>
    <scope>NUCLEOTIDE SEQUENCE [LARGE SCALE GENOMIC DNA]</scope>
    <source>
        <strain evidence="5 6">DAOM 194757</strain>
    </source>
</reference>
<dbReference type="STRING" id="44941.A0A397V6L4"/>
<accession>A0A397V6L4</accession>
<comment type="catalytic activity">
    <reaction evidence="2">
        <text>Couples ATP hydrolysis with the unwinding of duplex DNA by translocating in the 3'-5' direction.</text>
        <dbReference type="EC" id="5.6.2.4"/>
    </reaction>
</comment>
<evidence type="ECO:0000259" key="4">
    <source>
        <dbReference type="PROSITE" id="PS51194"/>
    </source>
</evidence>
<gene>
    <name evidence="5" type="ORF">C2G38_2188627</name>
</gene>
<organism evidence="5 6">
    <name type="scientific">Gigaspora rosea</name>
    <dbReference type="NCBI Taxonomy" id="44941"/>
    <lineage>
        <taxon>Eukaryota</taxon>
        <taxon>Fungi</taxon>
        <taxon>Fungi incertae sedis</taxon>
        <taxon>Mucoromycota</taxon>
        <taxon>Glomeromycotina</taxon>
        <taxon>Glomeromycetes</taxon>
        <taxon>Diversisporales</taxon>
        <taxon>Gigasporaceae</taxon>
        <taxon>Gigaspora</taxon>
    </lineage>
</organism>
<dbReference type="Gene3D" id="3.40.50.300">
    <property type="entry name" value="P-loop containing nucleotide triphosphate hydrolases"/>
    <property type="match status" value="1"/>
</dbReference>
<dbReference type="PROSITE" id="PS51194">
    <property type="entry name" value="HELICASE_CTER"/>
    <property type="match status" value="1"/>
</dbReference>
<evidence type="ECO:0000256" key="1">
    <source>
        <dbReference type="ARBA" id="ARBA00005446"/>
    </source>
</evidence>
<dbReference type="GO" id="GO:0005694">
    <property type="term" value="C:chromosome"/>
    <property type="evidence" value="ECO:0007669"/>
    <property type="project" value="TreeGrafter"/>
</dbReference>
<comment type="caution">
    <text evidence="5">The sequence shown here is derived from an EMBL/GenBank/DDBJ whole genome shotgun (WGS) entry which is preliminary data.</text>
</comment>
<dbReference type="InterPro" id="IPR001650">
    <property type="entry name" value="Helicase_C-like"/>
</dbReference>
<dbReference type="OrthoDB" id="10261556at2759"/>
<dbReference type="GO" id="GO:0043138">
    <property type="term" value="F:3'-5' DNA helicase activity"/>
    <property type="evidence" value="ECO:0007669"/>
    <property type="project" value="UniProtKB-EC"/>
</dbReference>
<dbReference type="PANTHER" id="PTHR13710">
    <property type="entry name" value="DNA HELICASE RECQ FAMILY MEMBER"/>
    <property type="match status" value="1"/>
</dbReference>
<dbReference type="EMBL" id="QKWP01000640">
    <property type="protein sequence ID" value="RIB16967.1"/>
    <property type="molecule type" value="Genomic_DNA"/>
</dbReference>
<feature type="domain" description="Helicase C-terminal" evidence="4">
    <location>
        <begin position="144"/>
        <end position="301"/>
    </location>
</feature>